<dbReference type="SUPFAM" id="SSF56059">
    <property type="entry name" value="Glutathione synthetase ATP-binding domain-like"/>
    <property type="match status" value="1"/>
</dbReference>
<dbReference type="Pfam" id="PF07478">
    <property type="entry name" value="Dala_Dala_lig_C"/>
    <property type="match status" value="1"/>
</dbReference>
<dbReference type="PROSITE" id="PS50975">
    <property type="entry name" value="ATP_GRASP"/>
    <property type="match status" value="1"/>
</dbReference>
<dbReference type="PANTHER" id="PTHR23132:SF23">
    <property type="entry name" value="D-ALANINE--D-ALANINE LIGASE B"/>
    <property type="match status" value="1"/>
</dbReference>
<evidence type="ECO:0000256" key="2">
    <source>
        <dbReference type="ARBA" id="ARBA00022598"/>
    </source>
</evidence>
<dbReference type="GO" id="GO:0008716">
    <property type="term" value="F:D-alanine-D-alanine ligase activity"/>
    <property type="evidence" value="ECO:0007669"/>
    <property type="project" value="InterPro"/>
</dbReference>
<comment type="similarity">
    <text evidence="1">Belongs to the D-alanine--D-alanine ligase family.</text>
</comment>
<evidence type="ECO:0000313" key="6">
    <source>
        <dbReference type="EMBL" id="KAK2606443.1"/>
    </source>
</evidence>
<sequence>MSSDLREEEKQKKKHPVPNPQQQSTKMRICVLQSSYEGSGCTLEGLDDVPSQPGAFTTQHTFEYRFIHPDKNKAKQEIDEAAAEGFDFYFNFLWGTLDDPVAGLQESRYFESLGLPSCGVRSWERSQTKNDFYRNARHHGRPLVPGNKTFPLFVKPANGCASQMIHDKSVCHDQMELESALRCINEALHDNRVRRAQALGIQDTEAYANSYDPIGRDSDDIVVQEFIEGTDYTCSVIQLGSSCVALTPFVYKMKVQGKDKFLTFDLKFDASTQIELLVKRDNPDLFERLQQAAIEAFLISGCNGSHMGCDVDLRATPNGQVFAIEINPQPAAFMPEGTFQDLPIIHSLPGRHPAVINIFIANHMITHPDKWSVSLKVAAEYDNMAPKYDKGIETLSTIATGIRKLVDDFDFSGTVIDLACGTGIFGRVLRESKGASQTPLRGSSRLLGCDISAGMLEICSQAGFYDDVHMDSMETFLLSPDRYANSVDHIVCFSAIHFLRPELFSFILVLCFIVANKSITLSVDEIPDEFNEVVTKKGLGHMHSTNHLSSMKAFGEPKGWHLVRSERQFSWKSPHTGVEVYTTYFRFERADDRYRDLMFMPENLPN</sequence>
<protein>
    <recommendedName>
        <fullName evidence="5">ATP-grasp domain-containing protein</fullName>
    </recommendedName>
</protein>
<dbReference type="GO" id="GO:0005524">
    <property type="term" value="F:ATP binding"/>
    <property type="evidence" value="ECO:0007669"/>
    <property type="project" value="UniProtKB-UniRule"/>
</dbReference>
<accession>A0AAJ0CUR3</accession>
<dbReference type="EMBL" id="JASWJB010000040">
    <property type="protein sequence ID" value="KAK2606443.1"/>
    <property type="molecule type" value="Genomic_DNA"/>
</dbReference>
<proteinExistence type="inferred from homology"/>
<dbReference type="AlphaFoldDB" id="A0AAJ0CUR3"/>
<evidence type="ECO:0000256" key="3">
    <source>
        <dbReference type="PROSITE-ProRule" id="PRU00409"/>
    </source>
</evidence>
<dbReference type="InterPro" id="IPR041698">
    <property type="entry name" value="Methyltransf_25"/>
</dbReference>
<name>A0AAJ0CUR3_9HYPO</name>
<dbReference type="CDD" id="cd02440">
    <property type="entry name" value="AdoMet_MTases"/>
    <property type="match status" value="1"/>
</dbReference>
<organism evidence="6 7">
    <name type="scientific">Conoideocrella luteorostrata</name>
    <dbReference type="NCBI Taxonomy" id="1105319"/>
    <lineage>
        <taxon>Eukaryota</taxon>
        <taxon>Fungi</taxon>
        <taxon>Dikarya</taxon>
        <taxon>Ascomycota</taxon>
        <taxon>Pezizomycotina</taxon>
        <taxon>Sordariomycetes</taxon>
        <taxon>Hypocreomycetidae</taxon>
        <taxon>Hypocreales</taxon>
        <taxon>Clavicipitaceae</taxon>
        <taxon>Conoideocrella</taxon>
    </lineage>
</organism>
<dbReference type="Gene3D" id="3.30.470.20">
    <property type="entry name" value="ATP-grasp fold, B domain"/>
    <property type="match status" value="1"/>
</dbReference>
<evidence type="ECO:0000259" key="5">
    <source>
        <dbReference type="PROSITE" id="PS50975"/>
    </source>
</evidence>
<gene>
    <name evidence="6" type="ORF">QQS21_003136</name>
</gene>
<keyword evidence="7" id="KW-1185">Reference proteome</keyword>
<dbReference type="InterPro" id="IPR029063">
    <property type="entry name" value="SAM-dependent_MTases_sf"/>
</dbReference>
<feature type="region of interest" description="Disordered" evidence="4">
    <location>
        <begin position="1"/>
        <end position="25"/>
    </location>
</feature>
<reference evidence="6" key="1">
    <citation type="submission" date="2023-06" db="EMBL/GenBank/DDBJ databases">
        <title>Conoideocrella luteorostrata (Hypocreales: Clavicipitaceae), a potential biocontrol fungus for elongate hemlock scale in United States Christmas tree production areas.</title>
        <authorList>
            <person name="Barrett H."/>
            <person name="Lovett B."/>
            <person name="Macias A.M."/>
            <person name="Stajich J.E."/>
            <person name="Kasson M.T."/>
        </authorList>
    </citation>
    <scope>NUCLEOTIDE SEQUENCE</scope>
    <source>
        <strain evidence="6">ARSEF 14590</strain>
    </source>
</reference>
<evidence type="ECO:0000313" key="7">
    <source>
        <dbReference type="Proteomes" id="UP001251528"/>
    </source>
</evidence>
<evidence type="ECO:0000256" key="1">
    <source>
        <dbReference type="ARBA" id="ARBA00010871"/>
    </source>
</evidence>
<dbReference type="GO" id="GO:0046872">
    <property type="term" value="F:metal ion binding"/>
    <property type="evidence" value="ECO:0007669"/>
    <property type="project" value="InterPro"/>
</dbReference>
<feature type="compositionally biased region" description="Basic and acidic residues" evidence="4">
    <location>
        <begin position="1"/>
        <end position="11"/>
    </location>
</feature>
<evidence type="ECO:0000256" key="4">
    <source>
        <dbReference type="SAM" id="MobiDB-lite"/>
    </source>
</evidence>
<dbReference type="SUPFAM" id="SSF53335">
    <property type="entry name" value="S-adenosyl-L-methionine-dependent methyltransferases"/>
    <property type="match status" value="1"/>
</dbReference>
<keyword evidence="3" id="KW-0547">Nucleotide-binding</keyword>
<comment type="caution">
    <text evidence="6">The sequence shown here is derived from an EMBL/GenBank/DDBJ whole genome shotgun (WGS) entry which is preliminary data.</text>
</comment>
<feature type="domain" description="ATP-grasp" evidence="5">
    <location>
        <begin position="107"/>
        <end position="357"/>
    </location>
</feature>
<dbReference type="Gene3D" id="3.40.50.150">
    <property type="entry name" value="Vaccinia Virus protein VP39"/>
    <property type="match status" value="1"/>
</dbReference>
<dbReference type="Proteomes" id="UP001251528">
    <property type="component" value="Unassembled WGS sequence"/>
</dbReference>
<keyword evidence="3" id="KW-0067">ATP-binding</keyword>
<dbReference type="Pfam" id="PF13649">
    <property type="entry name" value="Methyltransf_25"/>
    <property type="match status" value="1"/>
</dbReference>
<dbReference type="InterPro" id="IPR011761">
    <property type="entry name" value="ATP-grasp"/>
</dbReference>
<keyword evidence="2" id="KW-0436">Ligase</keyword>
<dbReference type="InterPro" id="IPR011095">
    <property type="entry name" value="Dala_Dala_lig_C"/>
</dbReference>
<dbReference type="PANTHER" id="PTHR23132">
    <property type="entry name" value="D-ALANINE--D-ALANINE LIGASE"/>
    <property type="match status" value="1"/>
</dbReference>